<dbReference type="HOGENOM" id="CLU_614904_0_0_10"/>
<keyword evidence="2" id="KW-0732">Signal</keyword>
<dbReference type="PROSITE" id="PS51257">
    <property type="entry name" value="PROKAR_LIPOPROTEIN"/>
    <property type="match status" value="1"/>
</dbReference>
<reference evidence="3 4" key="2">
    <citation type="journal article" date="2011" name="Stand. Genomic Sci.">
        <title>Complete genome sequence of Bacteroides helcogenes type strain (P 36-108).</title>
        <authorList>
            <person name="Pati A."/>
            <person name="Gronow S."/>
            <person name="Zeytun A."/>
            <person name="Lapidus A."/>
            <person name="Nolan M."/>
            <person name="Hammon N."/>
            <person name="Deshpande S."/>
            <person name="Cheng J.F."/>
            <person name="Tapia R."/>
            <person name="Han C."/>
            <person name="Goodwin L."/>
            <person name="Pitluck S."/>
            <person name="Liolios K."/>
            <person name="Pagani I."/>
            <person name="Ivanova N."/>
            <person name="Mavromatis K."/>
            <person name="Chen A."/>
            <person name="Palaniappan K."/>
            <person name="Land M."/>
            <person name="Hauser L."/>
            <person name="Chang Y.J."/>
            <person name="Jeffries C.D."/>
            <person name="Detter J.C."/>
            <person name="Brambilla E."/>
            <person name="Rohde M."/>
            <person name="Goker M."/>
            <person name="Woyke T."/>
            <person name="Bristow J."/>
            <person name="Eisen J.A."/>
            <person name="Markowitz V."/>
            <person name="Hugenholtz P."/>
            <person name="Kyrpides N.C."/>
            <person name="Klenk H.P."/>
            <person name="Lucas S."/>
        </authorList>
    </citation>
    <scope>NUCLEOTIDE SEQUENCE [LARGE SCALE GENOMIC DNA]</scope>
    <source>
        <strain evidence="4">ATCC 35417 / DSM 20613 / JCM 6297 / CCUG 15421 / P 36-108</strain>
    </source>
</reference>
<reference key="1">
    <citation type="submission" date="2010-11" db="EMBL/GenBank/DDBJ databases">
        <title>The complete genome of Bacteroides helcogenes P 36-108.</title>
        <authorList>
            <consortium name="US DOE Joint Genome Institute (JGI-PGF)"/>
            <person name="Lucas S."/>
            <person name="Copeland A."/>
            <person name="Lapidus A."/>
            <person name="Bruce D."/>
            <person name="Goodwin L."/>
            <person name="Pitluck S."/>
            <person name="Kyrpides N."/>
            <person name="Mavromatis K."/>
            <person name="Ivanova N."/>
            <person name="Zeytun A."/>
            <person name="Brettin T."/>
            <person name="Detter J.C."/>
            <person name="Tapia R."/>
            <person name="Han C."/>
            <person name="Land M."/>
            <person name="Hauser L."/>
            <person name="Markowitz V."/>
            <person name="Cheng J.-F."/>
            <person name="Hugenholtz P."/>
            <person name="Woyke T."/>
            <person name="Wu D."/>
            <person name="Gronow S."/>
            <person name="Wellnitz S."/>
            <person name="Brambilla E."/>
            <person name="Klenk H.-P."/>
            <person name="Eisen J.A."/>
        </authorList>
    </citation>
    <scope>NUCLEOTIDE SEQUENCE</scope>
    <source>
        <strain>P 36-108</strain>
    </source>
</reference>
<evidence type="ECO:0000313" key="4">
    <source>
        <dbReference type="Proteomes" id="UP000008630"/>
    </source>
</evidence>
<evidence type="ECO:0000256" key="1">
    <source>
        <dbReference type="SAM" id="Coils"/>
    </source>
</evidence>
<keyword evidence="4" id="KW-1185">Reference proteome</keyword>
<dbReference type="RefSeq" id="WP_013546567.1">
    <property type="nucleotide sequence ID" value="NC_014933.1"/>
</dbReference>
<evidence type="ECO:0000313" key="3">
    <source>
        <dbReference type="EMBL" id="ADV42954.1"/>
    </source>
</evidence>
<sequence>MKRNIFYGGLLMFATTLLCACGTDPEIPQFESRTIGTDKVRKVATTELTDAGLTEGSDLRYNYMYSIGSDMYFRGKAYRGDVYGNYSIYKYNPEAGKVTVAWYVSDTNIPIEYAGMESPLSALTALVTQMQDLQGQMDAKDAEMQKIQNERETLRDELYQLDYSSDEYKRIEAAIAKYDEDYNTLYNDRDALKQQYDEKDSERSNLYQSVREIIDAVSNGMSSFSNDKNRMCTYNGKGYSYIETGYSSVFNNKPVLLEFDPATGKIKVNVLEASDDSYLEFIFSTSQGIFAMKNSQIYQYSFTNNNWELKGDLDGSASYDPSALRMFSQSDKLYSTTYEGGTMILRTLNAPYTSVSSTASLVYPHDYGYKDYNSYNSYYGYENYPFAADGKLYIPNGRNFYECDLSSNKVSSVTLPDETNMEYMLCVIGSKLYYVSSSTLYEITF</sequence>
<dbReference type="PATRIC" id="fig|693979.3.peg.1002"/>
<evidence type="ECO:0000256" key="2">
    <source>
        <dbReference type="SAM" id="SignalP"/>
    </source>
</evidence>
<feature type="signal peptide" evidence="2">
    <location>
        <begin position="1"/>
        <end position="20"/>
    </location>
</feature>
<gene>
    <name evidence="3" type="ordered locus">Bache_0939</name>
</gene>
<feature type="chain" id="PRO_5003211333" description="DUF4595 domain-containing protein" evidence="2">
    <location>
        <begin position="21"/>
        <end position="445"/>
    </location>
</feature>
<name>E6SQ49_BACT6</name>
<dbReference type="Proteomes" id="UP000008630">
    <property type="component" value="Chromosome"/>
</dbReference>
<dbReference type="KEGG" id="bhl:Bache_0939"/>
<evidence type="ECO:0008006" key="5">
    <source>
        <dbReference type="Google" id="ProtNLM"/>
    </source>
</evidence>
<dbReference type="EMBL" id="CP002352">
    <property type="protein sequence ID" value="ADV42954.1"/>
    <property type="molecule type" value="Genomic_DNA"/>
</dbReference>
<accession>E6SQ49</accession>
<proteinExistence type="predicted"/>
<dbReference type="Gene3D" id="1.10.287.1490">
    <property type="match status" value="1"/>
</dbReference>
<dbReference type="STRING" id="693979.Bache_0939"/>
<organism evidence="3 4">
    <name type="scientific">Bacteroides helcogenes (strain ATCC 35417 / DSM 20613 / JCM 6297 / CCUG 15421 / P 36-108)</name>
    <dbReference type="NCBI Taxonomy" id="693979"/>
    <lineage>
        <taxon>Bacteria</taxon>
        <taxon>Pseudomonadati</taxon>
        <taxon>Bacteroidota</taxon>
        <taxon>Bacteroidia</taxon>
        <taxon>Bacteroidales</taxon>
        <taxon>Bacteroidaceae</taxon>
        <taxon>Bacteroides</taxon>
    </lineage>
</organism>
<feature type="coiled-coil region" evidence="1">
    <location>
        <begin position="130"/>
        <end position="202"/>
    </location>
</feature>
<protein>
    <recommendedName>
        <fullName evidence="5">DUF4595 domain-containing protein</fullName>
    </recommendedName>
</protein>
<keyword evidence="1" id="KW-0175">Coiled coil</keyword>
<dbReference type="AlphaFoldDB" id="E6SQ49"/>